<keyword evidence="3" id="KW-1185">Reference proteome</keyword>
<gene>
    <name evidence="2" type="ORF">PX52LOC_05477</name>
</gene>
<feature type="region of interest" description="Disordered" evidence="1">
    <location>
        <begin position="155"/>
        <end position="206"/>
    </location>
</feature>
<evidence type="ECO:0000256" key="1">
    <source>
        <dbReference type="SAM" id="MobiDB-lite"/>
    </source>
</evidence>
<proteinExistence type="predicted"/>
<organism evidence="2 3">
    <name type="scientific">Limnoglobus roseus</name>
    <dbReference type="NCBI Taxonomy" id="2598579"/>
    <lineage>
        <taxon>Bacteria</taxon>
        <taxon>Pseudomonadati</taxon>
        <taxon>Planctomycetota</taxon>
        <taxon>Planctomycetia</taxon>
        <taxon>Gemmatales</taxon>
        <taxon>Gemmataceae</taxon>
        <taxon>Limnoglobus</taxon>
    </lineage>
</organism>
<dbReference type="EMBL" id="CP042425">
    <property type="protein sequence ID" value="QEL18452.1"/>
    <property type="molecule type" value="Genomic_DNA"/>
</dbReference>
<reference evidence="3" key="1">
    <citation type="submission" date="2019-08" db="EMBL/GenBank/DDBJ databases">
        <title>Limnoglobus roseus gen. nov., sp. nov., a novel freshwater planctomycete with a giant genome from the family Gemmataceae.</title>
        <authorList>
            <person name="Kulichevskaya I.S."/>
            <person name="Naumoff D.G."/>
            <person name="Miroshnikov K."/>
            <person name="Ivanova A."/>
            <person name="Philippov D.A."/>
            <person name="Hakobyan A."/>
            <person name="Rijpstra I.C."/>
            <person name="Sinninghe Damste J.S."/>
            <person name="Liesack W."/>
            <person name="Dedysh S.N."/>
        </authorList>
    </citation>
    <scope>NUCLEOTIDE SEQUENCE [LARGE SCALE GENOMIC DNA]</scope>
    <source>
        <strain evidence="3">PX52</strain>
    </source>
</reference>
<dbReference type="RefSeq" id="WP_178132574.1">
    <property type="nucleotide sequence ID" value="NZ_CP042425.1"/>
</dbReference>
<feature type="compositionally biased region" description="Pro residues" evidence="1">
    <location>
        <begin position="187"/>
        <end position="200"/>
    </location>
</feature>
<dbReference type="AlphaFoldDB" id="A0A5C1AL50"/>
<dbReference type="Proteomes" id="UP000324974">
    <property type="component" value="Chromosome"/>
</dbReference>
<dbReference type="KEGG" id="lrs:PX52LOC_05477"/>
<evidence type="ECO:0000313" key="3">
    <source>
        <dbReference type="Proteomes" id="UP000324974"/>
    </source>
</evidence>
<accession>A0A5C1AL50</accession>
<sequence>MRQGAMVIVGVTGMALGMVATMFYSGQPRSVGAASNDRYQDYVMSTGAVTINPRIQTDGVWLLDYKSGKLLGTVIDKTQGKIVGFAEVDLATEFGVEPRQDVHFMMTTGYVTQGQSALYIAETTTGKFGVYTMGAGTNGNNIVIRRHDMTNFRQTGTTAPAADSAGALPRDPAGGLPAGVPVIAPQTLPPTPTIPAPAAPGSPIIK</sequence>
<evidence type="ECO:0000313" key="2">
    <source>
        <dbReference type="EMBL" id="QEL18452.1"/>
    </source>
</evidence>
<name>A0A5C1AL50_9BACT</name>
<protein>
    <submittedName>
        <fullName evidence="2">Uncharacterized protein</fullName>
    </submittedName>
</protein>